<comment type="similarity">
    <text evidence="3">Belongs to the bacterial histone-like protein family.</text>
</comment>
<evidence type="ECO:0000313" key="5">
    <source>
        <dbReference type="Proteomes" id="UP001321582"/>
    </source>
</evidence>
<dbReference type="Pfam" id="PF00216">
    <property type="entry name" value="Bac_DNA_binding"/>
    <property type="match status" value="1"/>
</dbReference>
<dbReference type="InterPro" id="IPR010992">
    <property type="entry name" value="IHF-like_DNA-bd_dom_sf"/>
</dbReference>
<dbReference type="SUPFAM" id="SSF47729">
    <property type="entry name" value="IHF-like DNA-binding proteins"/>
    <property type="match status" value="1"/>
</dbReference>
<gene>
    <name evidence="4" type="ORF">HLVA_05020</name>
</gene>
<evidence type="ECO:0000256" key="1">
    <source>
        <dbReference type="ARBA" id="ARBA00023067"/>
    </source>
</evidence>
<dbReference type="GO" id="GO:0003677">
    <property type="term" value="F:DNA binding"/>
    <property type="evidence" value="ECO:0007669"/>
    <property type="project" value="UniProtKB-KW"/>
</dbReference>
<dbReference type="GO" id="GO:0030527">
    <property type="term" value="F:structural constituent of chromatin"/>
    <property type="evidence" value="ECO:0007669"/>
    <property type="project" value="InterPro"/>
</dbReference>
<dbReference type="GO" id="GO:0030261">
    <property type="term" value="P:chromosome condensation"/>
    <property type="evidence" value="ECO:0007669"/>
    <property type="project" value="UniProtKB-KW"/>
</dbReference>
<dbReference type="PANTHER" id="PTHR33175">
    <property type="entry name" value="DNA-BINDING PROTEIN HU"/>
    <property type="match status" value="1"/>
</dbReference>
<name>A0AAU9DNK2_9FUSO</name>
<accession>A0AAU9DNK2</accession>
<dbReference type="PANTHER" id="PTHR33175:SF3">
    <property type="entry name" value="DNA-BINDING PROTEIN HU-BETA"/>
    <property type="match status" value="1"/>
</dbReference>
<evidence type="ECO:0000313" key="4">
    <source>
        <dbReference type="EMBL" id="BDU49933.1"/>
    </source>
</evidence>
<dbReference type="GO" id="GO:0005829">
    <property type="term" value="C:cytosol"/>
    <property type="evidence" value="ECO:0007669"/>
    <property type="project" value="TreeGrafter"/>
</dbReference>
<dbReference type="Gene3D" id="4.10.520.10">
    <property type="entry name" value="IHF-like DNA-binding proteins"/>
    <property type="match status" value="1"/>
</dbReference>
<reference evidence="4 5" key="1">
    <citation type="submission" date="2022-11" db="EMBL/GenBank/DDBJ databases">
        <title>Haliovirga abyssi gen. nov., sp. nov., a mesophilic fermentative bacterium isolated from the Iheya North hydrothermal field and the proposal of Haliovirgaceae fam. nov.</title>
        <authorList>
            <person name="Miyazaki U."/>
            <person name="Tame A."/>
            <person name="Miyazaki J."/>
            <person name="Takai K."/>
            <person name="Sawayama S."/>
            <person name="Kitajima M."/>
            <person name="Okamoto A."/>
            <person name="Nakagawa S."/>
        </authorList>
    </citation>
    <scope>NUCLEOTIDE SEQUENCE [LARGE SCALE GENOMIC DNA]</scope>
    <source>
        <strain evidence="4 5">IC12</strain>
    </source>
</reference>
<organism evidence="4 5">
    <name type="scientific">Haliovirga abyssi</name>
    <dbReference type="NCBI Taxonomy" id="2996794"/>
    <lineage>
        <taxon>Bacteria</taxon>
        <taxon>Fusobacteriati</taxon>
        <taxon>Fusobacteriota</taxon>
        <taxon>Fusobacteriia</taxon>
        <taxon>Fusobacteriales</taxon>
        <taxon>Haliovirgaceae</taxon>
        <taxon>Haliovirga</taxon>
    </lineage>
</organism>
<keyword evidence="2" id="KW-0238">DNA-binding</keyword>
<proteinExistence type="inferred from homology"/>
<evidence type="ECO:0000256" key="2">
    <source>
        <dbReference type="ARBA" id="ARBA00023125"/>
    </source>
</evidence>
<dbReference type="InterPro" id="IPR000119">
    <property type="entry name" value="Hist_DNA-bd"/>
</dbReference>
<dbReference type="EMBL" id="AP027059">
    <property type="protein sequence ID" value="BDU49933.1"/>
    <property type="molecule type" value="Genomic_DNA"/>
</dbReference>
<evidence type="ECO:0000256" key="3">
    <source>
        <dbReference type="RuleBase" id="RU003939"/>
    </source>
</evidence>
<dbReference type="KEGG" id="haby:HLVA_05020"/>
<dbReference type="AlphaFoldDB" id="A0AAU9DNK2"/>
<keyword evidence="1" id="KW-0226">DNA condensation</keyword>
<dbReference type="RefSeq" id="WP_307904872.1">
    <property type="nucleotide sequence ID" value="NZ_AP027059.1"/>
</dbReference>
<dbReference type="Proteomes" id="UP001321582">
    <property type="component" value="Chromosome"/>
</dbReference>
<protein>
    <recommendedName>
        <fullName evidence="6">HU family DNA-binding protein</fullName>
    </recommendedName>
</protein>
<dbReference type="CDD" id="cd00591">
    <property type="entry name" value="HU_IHF"/>
    <property type="match status" value="1"/>
</dbReference>
<evidence type="ECO:0008006" key="6">
    <source>
        <dbReference type="Google" id="ProtNLM"/>
    </source>
</evidence>
<keyword evidence="5" id="KW-1185">Reference proteome</keyword>
<sequence length="119" mass="13926">MIKKEFIARLSAKLGERRDRTYEVVESFWETLGECLEEDGELKLSSYGVFKVKETVERNVKHPTTKEIIIIPKKNVIKFYASNKLKMKINNDSKKSNSKKRFSIKDVMKKIPNIFGKKI</sequence>
<dbReference type="SMART" id="SM00411">
    <property type="entry name" value="BHL"/>
    <property type="match status" value="1"/>
</dbReference>